<name>A0A1U9QUS9_STRNV</name>
<sequence length="363" mass="39736">MKKGSAWRRRTSHARDLVVVAYDETRVGVLRALSPRRRRRDRLRHAVLLGVLAENATPDAESALYERIFGVPEPGAYAPRHGPLPDQTPAPGRAETPSRGRDAGSTYPLTLERQLAVTTNESDFSSLRGVLADAVESAGVTGAVNRRRDDEGDFLELRLIGSRRLPFALTTEAAAAWLEATGIDATVDYRDVYLVISLRNERTVDQLVERLLRPFMYAESVCERLGDALAPHRLHPQLSLPDSGSLVLALRDSEALGAAVRLGALLGAGDIGEGLKLHRPRGMRKLAARMRLLLTGALGRGVRVLAEPGCAHEQDELSIHLTVEQGLRLAGRIAAESVRAEQEEPPFPVEETRIPPIWISSHP</sequence>
<dbReference type="KEGG" id="snw:BBN63_15285"/>
<organism evidence="2 3">
    <name type="scientific">Streptomyces niveus</name>
    <name type="common">Streptomyces spheroides</name>
    <dbReference type="NCBI Taxonomy" id="193462"/>
    <lineage>
        <taxon>Bacteria</taxon>
        <taxon>Bacillati</taxon>
        <taxon>Actinomycetota</taxon>
        <taxon>Actinomycetes</taxon>
        <taxon>Kitasatosporales</taxon>
        <taxon>Streptomycetaceae</taxon>
        <taxon>Streptomyces</taxon>
    </lineage>
</organism>
<accession>A0A1U9QUS9</accession>
<evidence type="ECO:0000313" key="3">
    <source>
        <dbReference type="Proteomes" id="UP000189677"/>
    </source>
</evidence>
<dbReference type="EMBL" id="CP018047">
    <property type="protein sequence ID" value="AQU67405.1"/>
    <property type="molecule type" value="Genomic_DNA"/>
</dbReference>
<protein>
    <submittedName>
        <fullName evidence="2">Uncharacterized protein</fullName>
    </submittedName>
</protein>
<evidence type="ECO:0000256" key="1">
    <source>
        <dbReference type="SAM" id="MobiDB-lite"/>
    </source>
</evidence>
<proteinExistence type="predicted"/>
<keyword evidence="3" id="KW-1185">Reference proteome</keyword>
<dbReference type="Proteomes" id="UP000189677">
    <property type="component" value="Chromosome"/>
</dbReference>
<feature type="region of interest" description="Disordered" evidence="1">
    <location>
        <begin position="76"/>
        <end position="106"/>
    </location>
</feature>
<dbReference type="AlphaFoldDB" id="A0A1U9QUS9"/>
<reference evidence="2 3" key="1">
    <citation type="submission" date="2016-11" db="EMBL/GenBank/DDBJ databases">
        <title>Complete genome sequence of Streptomyces niveus SCSIO 3406.</title>
        <authorList>
            <person name="Zhu Q."/>
            <person name="Cheng W."/>
            <person name="Song Y."/>
            <person name="Li Q."/>
            <person name="Ju J."/>
        </authorList>
    </citation>
    <scope>NUCLEOTIDE SEQUENCE [LARGE SCALE GENOMIC DNA]</scope>
    <source>
        <strain evidence="2 3">SCSIO 3406</strain>
    </source>
</reference>
<evidence type="ECO:0000313" key="2">
    <source>
        <dbReference type="EMBL" id="AQU67405.1"/>
    </source>
</evidence>
<gene>
    <name evidence="2" type="ORF">BBN63_15285</name>
</gene>